<dbReference type="Proteomes" id="UP001638806">
    <property type="component" value="Unassembled WGS sequence"/>
</dbReference>
<comment type="caution">
    <text evidence="1">The sequence shown here is derived from an EMBL/GenBank/DDBJ whole genome shotgun (WGS) entry which is preliminary data.</text>
</comment>
<evidence type="ECO:0000313" key="2">
    <source>
        <dbReference type="Proteomes" id="UP001638806"/>
    </source>
</evidence>
<organism evidence="1 2">
    <name type="scientific">Purpureocillium lilacinum</name>
    <name type="common">Paecilomyces lilacinus</name>
    <dbReference type="NCBI Taxonomy" id="33203"/>
    <lineage>
        <taxon>Eukaryota</taxon>
        <taxon>Fungi</taxon>
        <taxon>Dikarya</taxon>
        <taxon>Ascomycota</taxon>
        <taxon>Pezizomycotina</taxon>
        <taxon>Sordariomycetes</taxon>
        <taxon>Hypocreomycetidae</taxon>
        <taxon>Hypocreales</taxon>
        <taxon>Ophiocordycipitaceae</taxon>
        <taxon>Purpureocillium</taxon>
    </lineage>
</organism>
<gene>
    <name evidence="1" type="ORF">ACCO45_005904</name>
</gene>
<name>A0ACC4DWR0_PURLI</name>
<proteinExistence type="predicted"/>
<accession>A0ACC4DWR0</accession>
<protein>
    <submittedName>
        <fullName evidence="1">Uncharacterized protein</fullName>
    </submittedName>
</protein>
<sequence length="87" mass="9975">MTPHLNRQRLWLVRRLDRSSWDNRRPVWAMCFVRQLRRAQRHGLGSTQPAALEAAPRVHDLDAAASGSGLDPKPRQAVWATPEPWNS</sequence>
<reference evidence="1" key="1">
    <citation type="submission" date="2024-12" db="EMBL/GenBank/DDBJ databases">
        <title>Comparative genomics and development of molecular markers within Purpureocillium lilacinum and among Purpureocillium species.</title>
        <authorList>
            <person name="Yeh Z.-Y."/>
            <person name="Ni N.-T."/>
            <person name="Lo P.-H."/>
            <person name="Mushyakhwo K."/>
            <person name="Lin C.-F."/>
            <person name="Nai Y.-S."/>
        </authorList>
    </citation>
    <scope>NUCLEOTIDE SEQUENCE</scope>
    <source>
        <strain evidence="1">NCHU-NPUST-175</strain>
    </source>
</reference>
<keyword evidence="2" id="KW-1185">Reference proteome</keyword>
<dbReference type="EMBL" id="JBGNUJ010000004">
    <property type="protein sequence ID" value="KAL3960787.1"/>
    <property type="molecule type" value="Genomic_DNA"/>
</dbReference>
<evidence type="ECO:0000313" key="1">
    <source>
        <dbReference type="EMBL" id="KAL3960787.1"/>
    </source>
</evidence>